<feature type="domain" description="Aspartate dehydrogenase" evidence="7">
    <location>
        <begin position="162"/>
        <end position="247"/>
    </location>
</feature>
<keyword evidence="2 6" id="KW-0662">Pyridine nucleotide biosynthesis</keyword>
<keyword evidence="4 6" id="KW-0560">Oxidoreductase</keyword>
<dbReference type="Pfam" id="PF03447">
    <property type="entry name" value="NAD_binding_3"/>
    <property type="match status" value="1"/>
</dbReference>
<dbReference type="RefSeq" id="WP_344241808.1">
    <property type="nucleotide sequence ID" value="NZ_BAAAHH010000012.1"/>
</dbReference>
<keyword evidence="10" id="KW-1185">Reference proteome</keyword>
<evidence type="ECO:0000313" key="10">
    <source>
        <dbReference type="Proteomes" id="UP001500665"/>
    </source>
</evidence>
<dbReference type="PANTHER" id="PTHR31873:SF6">
    <property type="entry name" value="ASPARTATE DEHYDROGENASE DOMAIN-CONTAINING PROTEIN"/>
    <property type="match status" value="1"/>
</dbReference>
<evidence type="ECO:0000313" key="9">
    <source>
        <dbReference type="EMBL" id="GAA0952843.1"/>
    </source>
</evidence>
<comment type="miscellaneous">
    <text evidence="6">The iminoaspartate product is unstable in aqueous solution and can decompose to oxaloacetate and ammonia.</text>
</comment>
<feature type="binding site" evidence="6">
    <location>
        <position position="184"/>
    </location>
    <ligand>
        <name>NAD(+)</name>
        <dbReference type="ChEBI" id="CHEBI:57540"/>
    </ligand>
</feature>
<keyword evidence="3 6" id="KW-0521">NADP</keyword>
<feature type="binding site" evidence="6">
    <location>
        <position position="115"/>
    </location>
    <ligand>
        <name>NAD(+)</name>
        <dbReference type="ChEBI" id="CHEBI:57540"/>
    </ligand>
</feature>
<comment type="similarity">
    <text evidence="1 6">Belongs to the L-aspartate dehydrogenase family.</text>
</comment>
<keyword evidence="5 6" id="KW-0520">NAD</keyword>
<organism evidence="9 10">
    <name type="scientific">Actinocorallia libanotica</name>
    <dbReference type="NCBI Taxonomy" id="46162"/>
    <lineage>
        <taxon>Bacteria</taxon>
        <taxon>Bacillati</taxon>
        <taxon>Actinomycetota</taxon>
        <taxon>Actinomycetes</taxon>
        <taxon>Streptosporangiales</taxon>
        <taxon>Thermomonosporaceae</taxon>
        <taxon>Actinocorallia</taxon>
    </lineage>
</organism>
<gene>
    <name evidence="6" type="primary">nadX</name>
    <name evidence="9" type="ORF">GCM10009550_34160</name>
</gene>
<comment type="caution">
    <text evidence="9">The sequence shown here is derived from an EMBL/GenBank/DDBJ whole genome shotgun (WGS) entry which is preliminary data.</text>
</comment>
<dbReference type="EC" id="1.4.1.21" evidence="6"/>
<sequence>MPESKAIAVLGYGAIGTVVCDRLLAGDVPGARLDCVVGRSAEGAAVPVVSAAEAIARADVLIECAGQAALAAHGEEALAAGVDLVVSSAGALADGALRERLYAAGPGRLFVTAGALGGLDLLVAAASAAPFTTIRLSTTKTPAALVQDWMDDSRKAELASADGPIVVFSGPAEEAAALFPRSMNVAATLSLALPATPVEVELVADPAASLVTHVVTAEGPVGNYRFEVQNLPSPANPRTSRVVPYAVLHTLREAL</sequence>
<dbReference type="SUPFAM" id="SSF55347">
    <property type="entry name" value="Glyceraldehyde-3-phosphate dehydrogenase-like, C-terminal domain"/>
    <property type="match status" value="1"/>
</dbReference>
<comment type="pathway">
    <text evidence="6">Cofactor biosynthesis; NAD(+) biosynthesis; iminoaspartate from L-aspartate (dehydrogenase route): step 1/1.</text>
</comment>
<comment type="catalytic activity">
    <reaction evidence="6">
        <text>L-aspartate + NAD(+) + H2O = oxaloacetate + NH4(+) + NADH + H(+)</text>
        <dbReference type="Rhea" id="RHEA:11788"/>
        <dbReference type="ChEBI" id="CHEBI:15377"/>
        <dbReference type="ChEBI" id="CHEBI:15378"/>
        <dbReference type="ChEBI" id="CHEBI:16452"/>
        <dbReference type="ChEBI" id="CHEBI:28938"/>
        <dbReference type="ChEBI" id="CHEBI:29991"/>
        <dbReference type="ChEBI" id="CHEBI:57540"/>
        <dbReference type="ChEBI" id="CHEBI:57945"/>
        <dbReference type="EC" id="1.4.1.21"/>
    </reaction>
</comment>
<reference evidence="10" key="1">
    <citation type="journal article" date="2019" name="Int. J. Syst. Evol. Microbiol.">
        <title>The Global Catalogue of Microorganisms (GCM) 10K type strain sequencing project: providing services to taxonomists for standard genome sequencing and annotation.</title>
        <authorList>
            <consortium name="The Broad Institute Genomics Platform"/>
            <consortium name="The Broad Institute Genome Sequencing Center for Infectious Disease"/>
            <person name="Wu L."/>
            <person name="Ma J."/>
        </authorList>
    </citation>
    <scope>NUCLEOTIDE SEQUENCE [LARGE SCALE GENOMIC DNA]</scope>
    <source>
        <strain evidence="10">JCM 10696</strain>
    </source>
</reference>
<dbReference type="Proteomes" id="UP001500665">
    <property type="component" value="Unassembled WGS sequence"/>
</dbReference>
<comment type="catalytic activity">
    <reaction evidence="6">
        <text>L-aspartate + NADP(+) + H2O = oxaloacetate + NH4(+) + NADPH + H(+)</text>
        <dbReference type="Rhea" id="RHEA:11784"/>
        <dbReference type="ChEBI" id="CHEBI:15377"/>
        <dbReference type="ChEBI" id="CHEBI:15378"/>
        <dbReference type="ChEBI" id="CHEBI:16452"/>
        <dbReference type="ChEBI" id="CHEBI:28938"/>
        <dbReference type="ChEBI" id="CHEBI:29991"/>
        <dbReference type="ChEBI" id="CHEBI:57783"/>
        <dbReference type="ChEBI" id="CHEBI:58349"/>
        <dbReference type="EC" id="1.4.1.21"/>
    </reaction>
</comment>
<evidence type="ECO:0000256" key="4">
    <source>
        <dbReference type="ARBA" id="ARBA00023002"/>
    </source>
</evidence>
<dbReference type="InterPro" id="IPR002811">
    <property type="entry name" value="Asp_DH"/>
</dbReference>
<accession>A0ABP4BQN7</accession>
<dbReference type="InterPro" id="IPR011182">
    <property type="entry name" value="L-Asp_DH"/>
</dbReference>
<evidence type="ECO:0000256" key="1">
    <source>
        <dbReference type="ARBA" id="ARBA00008331"/>
    </source>
</evidence>
<dbReference type="PANTHER" id="PTHR31873">
    <property type="entry name" value="L-ASPARTATE DEHYDROGENASE-RELATED"/>
    <property type="match status" value="1"/>
</dbReference>
<feature type="domain" description="Aspartate/homoserine dehydrogenase NAD-binding" evidence="8">
    <location>
        <begin position="11"/>
        <end position="104"/>
    </location>
</feature>
<dbReference type="PIRSF" id="PIRSF005227">
    <property type="entry name" value="Asp_dh_NAD_syn"/>
    <property type="match status" value="1"/>
</dbReference>
<evidence type="ECO:0000259" key="8">
    <source>
        <dbReference type="Pfam" id="PF03447"/>
    </source>
</evidence>
<dbReference type="Pfam" id="PF01958">
    <property type="entry name" value="Asp_DH_C"/>
    <property type="match status" value="1"/>
</dbReference>
<dbReference type="EMBL" id="BAAAHH010000012">
    <property type="protein sequence ID" value="GAA0952843.1"/>
    <property type="molecule type" value="Genomic_DNA"/>
</dbReference>
<dbReference type="InterPro" id="IPR036291">
    <property type="entry name" value="NAD(P)-bd_dom_sf"/>
</dbReference>
<evidence type="ECO:0000256" key="6">
    <source>
        <dbReference type="HAMAP-Rule" id="MF_01265"/>
    </source>
</evidence>
<dbReference type="Gene3D" id="3.30.360.10">
    <property type="entry name" value="Dihydrodipicolinate Reductase, domain 2"/>
    <property type="match status" value="1"/>
</dbReference>
<feature type="active site" evidence="6">
    <location>
        <position position="213"/>
    </location>
</feature>
<dbReference type="SUPFAM" id="SSF51735">
    <property type="entry name" value="NAD(P)-binding Rossmann-fold domains"/>
    <property type="match status" value="1"/>
</dbReference>
<name>A0ABP4BQN7_9ACTN</name>
<dbReference type="InterPro" id="IPR005106">
    <property type="entry name" value="Asp/hSer_DH_NAD-bd"/>
</dbReference>
<evidence type="ECO:0000259" key="7">
    <source>
        <dbReference type="Pfam" id="PF01958"/>
    </source>
</evidence>
<evidence type="ECO:0000256" key="3">
    <source>
        <dbReference type="ARBA" id="ARBA00022857"/>
    </source>
</evidence>
<dbReference type="HAMAP" id="MF_01265">
    <property type="entry name" value="NadX"/>
    <property type="match status" value="1"/>
</dbReference>
<dbReference type="Gene3D" id="3.40.50.720">
    <property type="entry name" value="NAD(P)-binding Rossmann-like Domain"/>
    <property type="match status" value="1"/>
</dbReference>
<evidence type="ECO:0000256" key="5">
    <source>
        <dbReference type="ARBA" id="ARBA00023027"/>
    </source>
</evidence>
<dbReference type="InterPro" id="IPR020626">
    <property type="entry name" value="Asp_DH_prok"/>
</dbReference>
<proteinExistence type="inferred from homology"/>
<evidence type="ECO:0000256" key="2">
    <source>
        <dbReference type="ARBA" id="ARBA00022642"/>
    </source>
</evidence>
<comment type="function">
    <text evidence="6">Specifically catalyzes the NAD or NADP-dependent dehydrogenation of L-aspartate to iminoaspartate.</text>
</comment>
<protein>
    <recommendedName>
        <fullName evidence="6">L-aspartate dehydrogenase</fullName>
        <ecNumber evidence="6">1.4.1.21</ecNumber>
    </recommendedName>
</protein>